<dbReference type="InterPro" id="IPR038563">
    <property type="entry name" value="Endonuclease_7_sf"/>
</dbReference>
<feature type="compositionally biased region" description="Basic residues" evidence="1">
    <location>
        <begin position="120"/>
        <end position="141"/>
    </location>
</feature>
<dbReference type="Proteomes" id="UP000203143">
    <property type="component" value="Segment"/>
</dbReference>
<dbReference type="OrthoDB" id="27676at10239"/>
<keyword evidence="2" id="KW-0540">Nuclease</keyword>
<dbReference type="InterPro" id="IPR044925">
    <property type="entry name" value="His-Me_finger_sf"/>
</dbReference>
<dbReference type="EMBL" id="KX278419">
    <property type="protein sequence ID" value="ANT45384.1"/>
    <property type="molecule type" value="Genomic_DNA"/>
</dbReference>
<dbReference type="GO" id="GO:0004519">
    <property type="term" value="F:endonuclease activity"/>
    <property type="evidence" value="ECO:0007669"/>
    <property type="project" value="UniProtKB-KW"/>
</dbReference>
<dbReference type="Gene3D" id="3.40.1800.10">
    <property type="entry name" value="His-Me finger endonucleases"/>
    <property type="match status" value="1"/>
</dbReference>
<evidence type="ECO:0000256" key="1">
    <source>
        <dbReference type="SAM" id="MobiDB-lite"/>
    </source>
</evidence>
<dbReference type="Pfam" id="PF02945">
    <property type="entry name" value="Endonuclease_7"/>
    <property type="match status" value="1"/>
</dbReference>
<accession>A0A1B1PEI4</accession>
<name>A0A1B1PEI4_9CAUD</name>
<feature type="region of interest" description="Disordered" evidence="1">
    <location>
        <begin position="115"/>
        <end position="141"/>
    </location>
</feature>
<dbReference type="GeneID" id="29080743"/>
<proteinExistence type="predicted"/>
<organism evidence="2 3">
    <name type="scientific">Pectobacterium phage PP90</name>
    <dbReference type="NCBI Taxonomy" id="1873959"/>
    <lineage>
        <taxon>Viruses</taxon>
        <taxon>Duplodnaviria</taxon>
        <taxon>Heunggongvirae</taxon>
        <taxon>Uroviricota</taxon>
        <taxon>Caudoviricetes</taxon>
        <taxon>Autographivirales</taxon>
        <taxon>Autoscriptoviridae</taxon>
        <taxon>Corkvirinae</taxon>
        <taxon>Phimunavirus</taxon>
        <taxon>Phimunavirus PP90</taxon>
    </lineage>
</organism>
<keyword evidence="3" id="KW-1185">Reference proteome</keyword>
<gene>
    <name evidence="2" type="ORF">BI050_gp27</name>
</gene>
<keyword evidence="2" id="KW-0255">Endonuclease</keyword>
<keyword evidence="2" id="KW-0378">Hydrolase</keyword>
<dbReference type="SUPFAM" id="SSF54060">
    <property type="entry name" value="His-Me finger endonucleases"/>
    <property type="match status" value="1"/>
</dbReference>
<dbReference type="RefSeq" id="YP_009289631.1">
    <property type="nucleotide sequence ID" value="NC_031096.1"/>
</dbReference>
<reference evidence="3" key="1">
    <citation type="submission" date="2016-05" db="EMBL/GenBank/DDBJ databases">
        <authorList>
            <person name="Shneider M.M."/>
            <person name="Kabanova A.P."/>
            <person name="Vo T.N.H."/>
            <person name="Samarov N.I."/>
            <person name="Miroshnikov K.K."/>
            <person name="Korzhenkov A.A."/>
            <person name="Karandashov V.E."/>
            <person name="Toschakov S.V."/>
            <person name="Ignatov A.N."/>
            <person name="Miroshnikov K.A."/>
        </authorList>
    </citation>
    <scope>NUCLEOTIDE SEQUENCE [LARGE SCALE GENOMIC DNA]</scope>
</reference>
<evidence type="ECO:0000313" key="3">
    <source>
        <dbReference type="Proteomes" id="UP000203143"/>
    </source>
</evidence>
<sequence>MRKLARSQVRPYAMRLLQQQGGVCCLCGKPVDLSEKGALVLDHDHTTGQVRGALHRSCNASEGRVANAAGRWGAKSMAYSDIIPWLENLLVYLKKPAQDVLYPTFQTEDEKRMARNAKERTRRATTKARAAVRKSRVSIKD</sequence>
<dbReference type="KEGG" id="vg:29080743"/>
<protein>
    <submittedName>
        <fullName evidence="2">Putative DNA endonuclease VII</fullName>
    </submittedName>
</protein>
<evidence type="ECO:0000313" key="2">
    <source>
        <dbReference type="EMBL" id="ANT45384.1"/>
    </source>
</evidence>
<dbReference type="InterPro" id="IPR004211">
    <property type="entry name" value="Endonuclease_7"/>
</dbReference>